<keyword evidence="2" id="KW-0812">Transmembrane</keyword>
<feature type="compositionally biased region" description="Basic and acidic residues" evidence="1">
    <location>
        <begin position="292"/>
        <end position="307"/>
    </location>
</feature>
<dbReference type="SUPFAM" id="SSF52129">
    <property type="entry name" value="Caspase-like"/>
    <property type="match status" value="1"/>
</dbReference>
<reference evidence="4 5" key="1">
    <citation type="submission" date="2020-03" db="EMBL/GenBank/DDBJ databases">
        <title>WGS of actinomycetes isolated from Thailand.</title>
        <authorList>
            <person name="Thawai C."/>
        </authorList>
    </citation>
    <scope>NUCLEOTIDE SEQUENCE [LARGE SCALE GENOMIC DNA]</scope>
    <source>
        <strain evidence="4 5">SBST2-5</strain>
    </source>
</reference>
<keyword evidence="2" id="KW-1133">Transmembrane helix</keyword>
<evidence type="ECO:0000313" key="5">
    <source>
        <dbReference type="Proteomes" id="UP000730591"/>
    </source>
</evidence>
<evidence type="ECO:0000313" key="4">
    <source>
        <dbReference type="EMBL" id="NJP52470.1"/>
    </source>
</evidence>
<organism evidence="4 5">
    <name type="scientific">Streptomyces composti</name>
    <dbReference type="NCBI Taxonomy" id="2720025"/>
    <lineage>
        <taxon>Bacteria</taxon>
        <taxon>Bacillati</taxon>
        <taxon>Actinomycetota</taxon>
        <taxon>Actinomycetes</taxon>
        <taxon>Kitasatosporales</taxon>
        <taxon>Streptomycetaceae</taxon>
        <taxon>Streptomyces</taxon>
    </lineage>
</organism>
<feature type="transmembrane region" description="Helical" evidence="2">
    <location>
        <begin position="498"/>
        <end position="514"/>
    </location>
</feature>
<evidence type="ECO:0000259" key="3">
    <source>
        <dbReference type="Pfam" id="PF00656"/>
    </source>
</evidence>
<dbReference type="Pfam" id="PF00656">
    <property type="entry name" value="Peptidase_C14"/>
    <property type="match status" value="1"/>
</dbReference>
<feature type="region of interest" description="Disordered" evidence="1">
    <location>
        <begin position="251"/>
        <end position="307"/>
    </location>
</feature>
<comment type="caution">
    <text evidence="4">The sequence shown here is derived from an EMBL/GenBank/DDBJ whole genome shotgun (WGS) entry which is preliminary data.</text>
</comment>
<dbReference type="Proteomes" id="UP000730591">
    <property type="component" value="Unassembled WGS sequence"/>
</dbReference>
<dbReference type="InterPro" id="IPR029030">
    <property type="entry name" value="Caspase-like_dom_sf"/>
</dbReference>
<evidence type="ECO:0000256" key="2">
    <source>
        <dbReference type="SAM" id="Phobius"/>
    </source>
</evidence>
<feature type="transmembrane region" description="Helical" evidence="2">
    <location>
        <begin position="557"/>
        <end position="577"/>
    </location>
</feature>
<keyword evidence="5" id="KW-1185">Reference proteome</keyword>
<feature type="transmembrane region" description="Helical" evidence="2">
    <location>
        <begin position="521"/>
        <end position="545"/>
    </location>
</feature>
<proteinExistence type="predicted"/>
<sequence>MRLPDPQRSYAVLIGTGTYRAGLSDLPAVRNNLRDLKAVLTDPALGGLPPERCVQLGDPEDIRTVYRTLKHYAALAEDTLIVYFAGHGLVGPRTDLYLALSDTDPDELGVSALAYDLVREVLNGCGAANRVVILDCCFSGLGTGEDMADAESGLAGRLGISGTFVLTSAPRTSVSLAPEGAPHTAFTGELLRLLRDGVPDGPELLTCGEIHRRLLHTATVLRLPLPQQRVTGTIDGLALSRNPALAATAHRTGLTVPRSAPSATAVSAGHGRTSPPLPRPAGRTASPANGPVRRDPSDPPGRDSAPELLRHAGTAAFVALSLYGVAMLVNPVLRVVRYGWHPFTDPVAIVLGQEGSFLSEFIRPVIAIAAGVTMWRLTRSPLPRAWAGAGFLAGYGALVVTGLPLAVQADVYGQRNVAFAWLPEFITGTRILLAVAAGAALVAVTGMRPPLALSFRPRAGRPWSAAGVTLCALGMAGALVATWGAHPAPTAADWFQRISVPLLGVALSLAVLWVRPAQAAAGLVSAWVVHAVDLLVQVACVWAALRPRDGSTFSGPGPVWQVLFGSVASALALASWIHLRHAGRAGPPGRPR</sequence>
<dbReference type="RefSeq" id="WP_167997308.1">
    <property type="nucleotide sequence ID" value="NZ_JAATEM010000025.1"/>
</dbReference>
<feature type="transmembrane region" description="Helical" evidence="2">
    <location>
        <begin position="465"/>
        <end position="486"/>
    </location>
</feature>
<dbReference type="EMBL" id="JAATEM010000025">
    <property type="protein sequence ID" value="NJP52470.1"/>
    <property type="molecule type" value="Genomic_DNA"/>
</dbReference>
<feature type="transmembrane region" description="Helical" evidence="2">
    <location>
        <begin position="385"/>
        <end position="405"/>
    </location>
</feature>
<name>A0ABX1ABB8_9ACTN</name>
<evidence type="ECO:0000256" key="1">
    <source>
        <dbReference type="SAM" id="MobiDB-lite"/>
    </source>
</evidence>
<feature type="transmembrane region" description="Helical" evidence="2">
    <location>
        <begin position="425"/>
        <end position="444"/>
    </location>
</feature>
<feature type="transmembrane region" description="Helical" evidence="2">
    <location>
        <begin position="312"/>
        <end position="333"/>
    </location>
</feature>
<protein>
    <recommendedName>
        <fullName evidence="3">Peptidase C14 caspase domain-containing protein</fullName>
    </recommendedName>
</protein>
<dbReference type="NCBIfam" id="NF047832">
    <property type="entry name" value="caspase_w_EACC1"/>
    <property type="match status" value="1"/>
</dbReference>
<accession>A0ABX1ABB8</accession>
<dbReference type="InterPro" id="IPR011600">
    <property type="entry name" value="Pept_C14_caspase"/>
</dbReference>
<gene>
    <name evidence="4" type="ORF">HCJ93_21020</name>
</gene>
<feature type="domain" description="Peptidase C14 caspase" evidence="3">
    <location>
        <begin position="9"/>
        <end position="198"/>
    </location>
</feature>
<keyword evidence="2" id="KW-0472">Membrane</keyword>
<dbReference type="Gene3D" id="3.40.50.1460">
    <property type="match status" value="1"/>
</dbReference>